<dbReference type="Proteomes" id="UP000298264">
    <property type="component" value="Unassembled WGS sequence"/>
</dbReference>
<evidence type="ECO:0000256" key="4">
    <source>
        <dbReference type="ARBA" id="ARBA00022452"/>
    </source>
</evidence>
<evidence type="ECO:0000256" key="5">
    <source>
        <dbReference type="ARBA" id="ARBA00022692"/>
    </source>
</evidence>
<gene>
    <name evidence="8" type="ORF">EHS11_13220</name>
</gene>
<dbReference type="GO" id="GO:1990281">
    <property type="term" value="C:efflux pump complex"/>
    <property type="evidence" value="ECO:0007669"/>
    <property type="project" value="TreeGrafter"/>
</dbReference>
<dbReference type="GO" id="GO:0015562">
    <property type="term" value="F:efflux transmembrane transporter activity"/>
    <property type="evidence" value="ECO:0007669"/>
    <property type="project" value="InterPro"/>
</dbReference>
<dbReference type="Pfam" id="PF02321">
    <property type="entry name" value="OEP"/>
    <property type="match status" value="1"/>
</dbReference>
<evidence type="ECO:0000256" key="1">
    <source>
        <dbReference type="ARBA" id="ARBA00004442"/>
    </source>
</evidence>
<sequence length="496" mass="55268">MNERKLTTICLYLFSFSIFILALFAFGSCSSRPEVKLNDGVVEESLKKITGVTTKDLEIALEKKSLSLDDLFVLAVERTERIALKDEATNQAMAGKDKAFAGFLPTLSYVYNKFYSIPGHTAEPSLVENYRTYQSIQNADYLSLVPSTTTSSLPPTVGAGSRLLLSFPLTGGLTAYQDYKAYKSLTDQRRMEAKFEAGRMYLELAQGYFNVLQLEESLKYTAEALELNAESVKERRRLYALGRIMRSELLNAETGLTNAQAILEDTKFQLEQVQTTLATMVGFDTKIKLAGIASPLEKIQIGKVDEYLPKRYDVISTQKGIEVAKANENKAWFGFSPNVAVNTYYSFPMEGQTRNKDVTAQLAVTMPLTPLGQMADLKNAESATKQAKLNASQTRRAALQEIQNATQSLENSERMCIIYEKAYQYAKDSLASQESGYRMGRASLVDVISTRLATLNSEITFKKSNYQRFLNRVALGVAIGEIPRIPEEKIQIGTSD</sequence>
<keyword evidence="9" id="KW-1185">Reference proteome</keyword>
<dbReference type="AlphaFoldDB" id="A0A4R9LPI2"/>
<dbReference type="PANTHER" id="PTHR30026:SF20">
    <property type="entry name" value="OUTER MEMBRANE PROTEIN TOLC"/>
    <property type="match status" value="1"/>
</dbReference>
<comment type="similarity">
    <text evidence="2">Belongs to the outer membrane factor (OMF) (TC 1.B.17) family.</text>
</comment>
<protein>
    <submittedName>
        <fullName evidence="8">TolC family protein</fullName>
    </submittedName>
</protein>
<evidence type="ECO:0000256" key="7">
    <source>
        <dbReference type="ARBA" id="ARBA00023237"/>
    </source>
</evidence>
<dbReference type="OrthoDB" id="345107at2"/>
<dbReference type="InterPro" id="IPR003423">
    <property type="entry name" value="OMP_efflux"/>
</dbReference>
<keyword evidence="5" id="KW-0812">Transmembrane</keyword>
<keyword evidence="4" id="KW-1134">Transmembrane beta strand</keyword>
<evidence type="ECO:0000256" key="6">
    <source>
        <dbReference type="ARBA" id="ARBA00023136"/>
    </source>
</evidence>
<dbReference type="SUPFAM" id="SSF56954">
    <property type="entry name" value="Outer membrane efflux proteins (OEP)"/>
    <property type="match status" value="1"/>
</dbReference>
<evidence type="ECO:0000256" key="2">
    <source>
        <dbReference type="ARBA" id="ARBA00007613"/>
    </source>
</evidence>
<name>A0A4R9LPI2_9LEPT</name>
<keyword evidence="7" id="KW-0998">Cell outer membrane</keyword>
<evidence type="ECO:0000256" key="3">
    <source>
        <dbReference type="ARBA" id="ARBA00022448"/>
    </source>
</evidence>
<dbReference type="GO" id="GO:0009279">
    <property type="term" value="C:cell outer membrane"/>
    <property type="evidence" value="ECO:0007669"/>
    <property type="project" value="UniProtKB-SubCell"/>
</dbReference>
<dbReference type="Gene3D" id="1.20.1600.10">
    <property type="entry name" value="Outer membrane efflux proteins (OEP)"/>
    <property type="match status" value="1"/>
</dbReference>
<organism evidence="8 9">
    <name type="scientific">Leptospira ilyithenensis</name>
    <dbReference type="NCBI Taxonomy" id="2484901"/>
    <lineage>
        <taxon>Bacteria</taxon>
        <taxon>Pseudomonadati</taxon>
        <taxon>Spirochaetota</taxon>
        <taxon>Spirochaetia</taxon>
        <taxon>Leptospirales</taxon>
        <taxon>Leptospiraceae</taxon>
        <taxon>Leptospira</taxon>
    </lineage>
</organism>
<dbReference type="PANTHER" id="PTHR30026">
    <property type="entry name" value="OUTER MEMBRANE PROTEIN TOLC"/>
    <property type="match status" value="1"/>
</dbReference>
<dbReference type="PROSITE" id="PS51257">
    <property type="entry name" value="PROKAR_LIPOPROTEIN"/>
    <property type="match status" value="1"/>
</dbReference>
<keyword evidence="6" id="KW-0472">Membrane</keyword>
<keyword evidence="3" id="KW-0813">Transport</keyword>
<accession>A0A4R9LPI2</accession>
<comment type="subcellular location">
    <subcellularLocation>
        <location evidence="1">Cell outer membrane</location>
    </subcellularLocation>
</comment>
<evidence type="ECO:0000313" key="8">
    <source>
        <dbReference type="EMBL" id="TGN08724.1"/>
    </source>
</evidence>
<dbReference type="InterPro" id="IPR051906">
    <property type="entry name" value="TolC-like"/>
</dbReference>
<dbReference type="GO" id="GO:0015288">
    <property type="term" value="F:porin activity"/>
    <property type="evidence" value="ECO:0007669"/>
    <property type="project" value="TreeGrafter"/>
</dbReference>
<reference evidence="8" key="1">
    <citation type="journal article" date="2019" name="PLoS Negl. Trop. Dis.">
        <title>Revisiting the worldwide diversity of Leptospira species in the environment.</title>
        <authorList>
            <person name="Vincent A.T."/>
            <person name="Schiettekatte O."/>
            <person name="Bourhy P."/>
            <person name="Veyrier F.J."/>
            <person name="Picardeau M."/>
        </authorList>
    </citation>
    <scope>NUCLEOTIDE SEQUENCE [LARGE SCALE GENOMIC DNA]</scope>
    <source>
        <strain evidence="8">201400974</strain>
    </source>
</reference>
<evidence type="ECO:0000313" key="9">
    <source>
        <dbReference type="Proteomes" id="UP000298264"/>
    </source>
</evidence>
<comment type="caution">
    <text evidence="8">The sequence shown here is derived from an EMBL/GenBank/DDBJ whole genome shotgun (WGS) entry which is preliminary data.</text>
</comment>
<dbReference type="EMBL" id="RQHV01000059">
    <property type="protein sequence ID" value="TGN08724.1"/>
    <property type="molecule type" value="Genomic_DNA"/>
</dbReference>
<proteinExistence type="inferred from homology"/>